<dbReference type="GO" id="GO:0051082">
    <property type="term" value="F:unfolded protein binding"/>
    <property type="evidence" value="ECO:0007669"/>
    <property type="project" value="InterPro"/>
</dbReference>
<protein>
    <submittedName>
        <fullName evidence="3">Chaperone protein DnaJ</fullName>
    </submittedName>
</protein>
<dbReference type="PRINTS" id="PR00625">
    <property type="entry name" value="JDOMAIN"/>
</dbReference>
<dbReference type="Proteomes" id="UP000034163">
    <property type="component" value="Unassembled WGS sequence"/>
</dbReference>
<dbReference type="Gene3D" id="1.10.287.110">
    <property type="entry name" value="DnaJ domain"/>
    <property type="match status" value="1"/>
</dbReference>
<dbReference type="AlphaFoldDB" id="A0A0G0WU07"/>
<evidence type="ECO:0000313" key="4">
    <source>
        <dbReference type="Proteomes" id="UP000034163"/>
    </source>
</evidence>
<accession>A0A0G0WU07</accession>
<name>A0A0G0WU07_UNCKA</name>
<keyword evidence="1" id="KW-0143">Chaperone</keyword>
<dbReference type="InterPro" id="IPR002939">
    <property type="entry name" value="DnaJ_C"/>
</dbReference>
<reference evidence="3 4" key="1">
    <citation type="journal article" date="2015" name="Nature">
        <title>rRNA introns, odd ribosomes, and small enigmatic genomes across a large radiation of phyla.</title>
        <authorList>
            <person name="Brown C.T."/>
            <person name="Hug L.A."/>
            <person name="Thomas B.C."/>
            <person name="Sharon I."/>
            <person name="Castelle C.J."/>
            <person name="Singh A."/>
            <person name="Wilkins M.J."/>
            <person name="Williams K.H."/>
            <person name="Banfield J.F."/>
        </authorList>
    </citation>
    <scope>NUCLEOTIDE SEQUENCE [LARGE SCALE GENOMIC DNA]</scope>
</reference>
<dbReference type="GO" id="GO:0042026">
    <property type="term" value="P:protein refolding"/>
    <property type="evidence" value="ECO:0007669"/>
    <property type="project" value="TreeGrafter"/>
</dbReference>
<dbReference type="InterPro" id="IPR001623">
    <property type="entry name" value="DnaJ_domain"/>
</dbReference>
<dbReference type="InterPro" id="IPR036869">
    <property type="entry name" value="J_dom_sf"/>
</dbReference>
<dbReference type="Pfam" id="PF00226">
    <property type="entry name" value="DnaJ"/>
    <property type="match status" value="1"/>
</dbReference>
<evidence type="ECO:0000256" key="1">
    <source>
        <dbReference type="ARBA" id="ARBA00023186"/>
    </source>
</evidence>
<dbReference type="Pfam" id="PF01556">
    <property type="entry name" value="DnaJ_C"/>
    <property type="match status" value="1"/>
</dbReference>
<dbReference type="SUPFAM" id="SSF49493">
    <property type="entry name" value="HSP40/DnaJ peptide-binding domain"/>
    <property type="match status" value="2"/>
</dbReference>
<feature type="domain" description="J" evidence="2">
    <location>
        <begin position="6"/>
        <end position="73"/>
    </location>
</feature>
<dbReference type="InterPro" id="IPR018253">
    <property type="entry name" value="DnaJ_domain_CS"/>
</dbReference>
<organism evidence="3 4">
    <name type="scientific">candidate division WWE3 bacterium GW2011_GWB1_41_6</name>
    <dbReference type="NCBI Taxonomy" id="1619112"/>
    <lineage>
        <taxon>Bacteria</taxon>
        <taxon>Katanobacteria</taxon>
    </lineage>
</organism>
<proteinExistence type="predicted"/>
<evidence type="ECO:0000313" key="3">
    <source>
        <dbReference type="EMBL" id="KKS16239.1"/>
    </source>
</evidence>
<dbReference type="PATRIC" id="fig|1619112.3.peg.803"/>
<comment type="caution">
    <text evidence="3">The sequence shown here is derived from an EMBL/GenBank/DDBJ whole genome shotgun (WGS) entry which is preliminary data.</text>
</comment>
<evidence type="ECO:0000259" key="2">
    <source>
        <dbReference type="PROSITE" id="PS50076"/>
    </source>
</evidence>
<sequence length="317" mass="34574">MANGKDYYEVLGVPKNAGDEDIKKAYRNLAREHHPDVVKDGDKTGAEKRFKEINEAYQVLSDPQKRKMYDQYGHAGGGFAGAQGNGPFRGQQGGSWGPFSYTYSSGGPFGNAGAQGAGSDFDPFDVFEEFFGFRGFGSNRAPRKGKNLYYEMNVEFADAVHGAEKKINVESGEITIKIPAGVHDGTEMRFAQKGMPGPTGTPNGDLYLTLRVPMPSQFKRIGENLGVLYEMDFSRLILGDTIEVPVVDTSVKGGIGTAKLKIPAGTQSGTQFRIRGKGMPRMRAGGQGDVIVQVEVQIPKKVSKKQKELLEEYQKSL</sequence>
<dbReference type="CDD" id="cd10747">
    <property type="entry name" value="DnaJ_C"/>
    <property type="match status" value="1"/>
</dbReference>
<dbReference type="InterPro" id="IPR008971">
    <property type="entry name" value="HSP40/DnaJ_pept-bd"/>
</dbReference>
<dbReference type="PANTHER" id="PTHR43096">
    <property type="entry name" value="DNAJ HOMOLOG 1, MITOCHONDRIAL-RELATED"/>
    <property type="match status" value="1"/>
</dbReference>
<dbReference type="SUPFAM" id="SSF46565">
    <property type="entry name" value="Chaperone J-domain"/>
    <property type="match status" value="1"/>
</dbReference>
<dbReference type="PANTHER" id="PTHR43096:SF52">
    <property type="entry name" value="DNAJ HOMOLOG 1, MITOCHONDRIAL-RELATED"/>
    <property type="match status" value="1"/>
</dbReference>
<dbReference type="SMART" id="SM00271">
    <property type="entry name" value="DnaJ"/>
    <property type="match status" value="1"/>
</dbReference>
<dbReference type="EMBL" id="LCBS01000025">
    <property type="protein sequence ID" value="KKS16239.1"/>
    <property type="molecule type" value="Genomic_DNA"/>
</dbReference>
<dbReference type="Gene3D" id="2.60.260.20">
    <property type="entry name" value="Urease metallochaperone UreE, N-terminal domain"/>
    <property type="match status" value="2"/>
</dbReference>
<dbReference type="CDD" id="cd06257">
    <property type="entry name" value="DnaJ"/>
    <property type="match status" value="1"/>
</dbReference>
<dbReference type="GO" id="GO:0005737">
    <property type="term" value="C:cytoplasm"/>
    <property type="evidence" value="ECO:0007669"/>
    <property type="project" value="TreeGrafter"/>
</dbReference>
<dbReference type="PROSITE" id="PS00636">
    <property type="entry name" value="DNAJ_1"/>
    <property type="match status" value="1"/>
</dbReference>
<dbReference type="PROSITE" id="PS50076">
    <property type="entry name" value="DNAJ_2"/>
    <property type="match status" value="1"/>
</dbReference>
<gene>
    <name evidence="3" type="ORF">UU72_C0025G0012</name>
</gene>